<dbReference type="Proteomes" id="UP000016160">
    <property type="component" value="Chromosome"/>
</dbReference>
<evidence type="ECO:0000313" key="1">
    <source>
        <dbReference type="EMBL" id="CDF81157.1"/>
    </source>
</evidence>
<sequence length="221" mass="25516">MVLNYTEQLAFQSVLNANNTMSFFKFYTKNTDKTNLSEESDGLKLSVVPLDTTNYTVQFNKSTNVLYTLEKDFDGKEKYYTKEYLPEINWKLEPQTKIIADIACLSASTEFRGRTYQVWYAPSIPSNFGPWKLHGLPGLILEAKDLYNEVIFKVRQIEFVKEDVNVALNQSYDILSLEDHIERQDKGISELSKKMQSRMGKGVTLNVTDIDRIELSFDDTE</sequence>
<dbReference type="AlphaFoldDB" id="T2KQN6"/>
<proteinExistence type="predicted"/>
<evidence type="ECO:0000313" key="2">
    <source>
        <dbReference type="Proteomes" id="UP000016160"/>
    </source>
</evidence>
<dbReference type="HOGENOM" id="CLU_1249101_0_0_10"/>
<dbReference type="Pfam" id="PF09697">
    <property type="entry name" value="Porph_ging"/>
    <property type="match status" value="1"/>
</dbReference>
<organism evidence="1 2">
    <name type="scientific">Formosa agariphila (strain DSM 15362 / KCTC 12365 / LMG 23005 / KMM 3901 / M-2Alg 35-1)</name>
    <dbReference type="NCBI Taxonomy" id="1347342"/>
    <lineage>
        <taxon>Bacteria</taxon>
        <taxon>Pseudomonadati</taxon>
        <taxon>Bacteroidota</taxon>
        <taxon>Flavobacteriia</taxon>
        <taxon>Flavobacteriales</taxon>
        <taxon>Flavobacteriaceae</taxon>
        <taxon>Formosa</taxon>
    </lineage>
</organism>
<name>T2KQN6_FORAG</name>
<gene>
    <name evidence="1" type="ORF">BN863_34450</name>
</gene>
<dbReference type="InterPro" id="IPR005901">
    <property type="entry name" value="GLPGLI"/>
</dbReference>
<dbReference type="EMBL" id="HG315671">
    <property type="protein sequence ID" value="CDF81157.1"/>
    <property type="molecule type" value="Genomic_DNA"/>
</dbReference>
<reference evidence="1 2" key="1">
    <citation type="journal article" date="2013" name="Appl. Environ. Microbiol.">
        <title>The genome of the alga-associated marine flavobacterium Formosa agariphila KMM 3901T reveals a broad potential for degradation of algal polysaccharides.</title>
        <authorList>
            <person name="Mann A.J."/>
            <person name="Hahnke R.L."/>
            <person name="Huang S."/>
            <person name="Werner J."/>
            <person name="Xing P."/>
            <person name="Barbeyron T."/>
            <person name="Huettel B."/>
            <person name="Stueber K."/>
            <person name="Reinhardt R."/>
            <person name="Harder J."/>
            <person name="Gloeckner F.O."/>
            <person name="Amann R.I."/>
            <person name="Teeling H."/>
        </authorList>
    </citation>
    <scope>NUCLEOTIDE SEQUENCE [LARGE SCALE GENOMIC DNA]</scope>
    <source>
        <strain evidence="2">DSM 15362 / KCTC 12365 / LMG 23005 / KMM 3901</strain>
    </source>
</reference>
<accession>T2KQN6</accession>
<dbReference type="PATRIC" id="fig|1347342.6.peg.3474"/>
<dbReference type="NCBIfam" id="TIGR01200">
    <property type="entry name" value="GLPGLI"/>
    <property type="match status" value="1"/>
</dbReference>
<evidence type="ECO:0008006" key="3">
    <source>
        <dbReference type="Google" id="ProtNLM"/>
    </source>
</evidence>
<dbReference type="eggNOG" id="ENOG5032Y7Q">
    <property type="taxonomic scope" value="Bacteria"/>
</dbReference>
<dbReference type="STRING" id="1347342.BN863_34450"/>
<protein>
    <recommendedName>
        <fullName evidence="3">GLPGLI family protein</fullName>
    </recommendedName>
</protein>
<keyword evidence="2" id="KW-1185">Reference proteome</keyword>